<dbReference type="CDD" id="cd00462">
    <property type="entry name" value="PTH"/>
    <property type="match status" value="1"/>
</dbReference>
<reference evidence="5 6" key="1">
    <citation type="journal article" date="2016" name="Nat. Commun.">
        <title>Thousands of microbial genomes shed light on interconnected biogeochemical processes in an aquifer system.</title>
        <authorList>
            <person name="Anantharaman K."/>
            <person name="Brown C.T."/>
            <person name="Hug L.A."/>
            <person name="Sharon I."/>
            <person name="Castelle C.J."/>
            <person name="Probst A.J."/>
            <person name="Thomas B.C."/>
            <person name="Singh A."/>
            <person name="Wilkins M.J."/>
            <person name="Karaoz U."/>
            <person name="Brodie E.L."/>
            <person name="Williams K.H."/>
            <person name="Hubbard S.S."/>
            <person name="Banfield J.F."/>
        </authorList>
    </citation>
    <scope>NUCLEOTIDE SEQUENCE [LARGE SCALE GENOMIC DNA]</scope>
</reference>
<dbReference type="PANTHER" id="PTHR17224">
    <property type="entry name" value="PEPTIDYL-TRNA HYDROLASE"/>
    <property type="match status" value="1"/>
</dbReference>
<evidence type="ECO:0000256" key="1">
    <source>
        <dbReference type="ARBA" id="ARBA00022555"/>
    </source>
</evidence>
<comment type="function">
    <text evidence="4">Hydrolyzes ribosome-free peptidyl-tRNAs (with 1 or more amino acids incorporated), which drop off the ribosome during protein synthesis, or as a result of ribosome stalling.</text>
</comment>
<dbReference type="GO" id="GO:0072344">
    <property type="term" value="P:rescue of stalled ribosome"/>
    <property type="evidence" value="ECO:0007669"/>
    <property type="project" value="UniProtKB-UniRule"/>
</dbReference>
<comment type="caution">
    <text evidence="5">The sequence shown here is derived from an EMBL/GenBank/DDBJ whole genome shotgun (WGS) entry which is preliminary data.</text>
</comment>
<dbReference type="GO" id="GO:0004045">
    <property type="term" value="F:peptidyl-tRNA hydrolase activity"/>
    <property type="evidence" value="ECO:0007669"/>
    <property type="project" value="UniProtKB-UniRule"/>
</dbReference>
<dbReference type="AlphaFoldDB" id="A0A1G2BV92"/>
<dbReference type="SUPFAM" id="SSF53178">
    <property type="entry name" value="Peptidyl-tRNA hydrolase-like"/>
    <property type="match status" value="1"/>
</dbReference>
<evidence type="ECO:0000313" key="5">
    <source>
        <dbReference type="EMBL" id="OGY93043.1"/>
    </source>
</evidence>
<organism evidence="5 6">
    <name type="scientific">Candidatus Komeilibacteria bacterium RIFCSPLOWO2_01_FULL_53_11</name>
    <dbReference type="NCBI Taxonomy" id="1798552"/>
    <lineage>
        <taxon>Bacteria</taxon>
        <taxon>Candidatus Komeiliibacteriota</taxon>
    </lineage>
</organism>
<gene>
    <name evidence="4" type="primary">pth</name>
    <name evidence="5" type="ORF">A3B31_00510</name>
</gene>
<dbReference type="InterPro" id="IPR001328">
    <property type="entry name" value="Pept_tRNA_hydro"/>
</dbReference>
<evidence type="ECO:0000256" key="4">
    <source>
        <dbReference type="HAMAP-Rule" id="MF_00083"/>
    </source>
</evidence>
<keyword evidence="2 4" id="KW-0378">Hydrolase</keyword>
<dbReference type="Proteomes" id="UP000177349">
    <property type="component" value="Unassembled WGS sequence"/>
</dbReference>
<dbReference type="Gene3D" id="3.40.50.1470">
    <property type="entry name" value="Peptidyl-tRNA hydrolase"/>
    <property type="match status" value="1"/>
</dbReference>
<dbReference type="GO" id="GO:0005737">
    <property type="term" value="C:cytoplasm"/>
    <property type="evidence" value="ECO:0007669"/>
    <property type="project" value="UniProtKB-SubCell"/>
</dbReference>
<accession>A0A1G2BV92</accession>
<dbReference type="HAMAP" id="MF_00083">
    <property type="entry name" value="Pept_tRNA_hydro_bact"/>
    <property type="match status" value="1"/>
</dbReference>
<dbReference type="NCBIfam" id="TIGR00447">
    <property type="entry name" value="pth"/>
    <property type="match status" value="1"/>
</dbReference>
<dbReference type="GO" id="GO:0000049">
    <property type="term" value="F:tRNA binding"/>
    <property type="evidence" value="ECO:0007669"/>
    <property type="project" value="UniProtKB-UniRule"/>
</dbReference>
<feature type="binding site" evidence="4">
    <location>
        <position position="66"/>
    </location>
    <ligand>
        <name>tRNA</name>
        <dbReference type="ChEBI" id="CHEBI:17843"/>
    </ligand>
</feature>
<sequence>MKLIIGLGNPASAYADTRHSLGARVLESYAQSRGLVFKKHSANALVARTTIDGSRIIIALPQSYMNESGTVVAHLKKYFKIRTADTILVYDDLDLPFGTLRVSRNATSGGHNGVASVLQALTSDRFLRLRLGIGPKRGAADRFVLGRWNPGERATLPAIMETAGEALTLLVAKGLLGAANQYNKKSLS</sequence>
<keyword evidence="4" id="KW-0963">Cytoplasm</keyword>
<proteinExistence type="inferred from homology"/>
<comment type="subunit">
    <text evidence="4">Monomer.</text>
</comment>
<dbReference type="EC" id="3.1.1.29" evidence="4"/>
<feature type="site" description="Stabilizes the basic form of H active site to accept a proton" evidence="4">
    <location>
        <position position="91"/>
    </location>
</feature>
<comment type="catalytic activity">
    <reaction evidence="4">
        <text>an N-acyl-L-alpha-aminoacyl-tRNA + H2O = an N-acyl-L-amino acid + a tRNA + H(+)</text>
        <dbReference type="Rhea" id="RHEA:54448"/>
        <dbReference type="Rhea" id="RHEA-COMP:10123"/>
        <dbReference type="Rhea" id="RHEA-COMP:13883"/>
        <dbReference type="ChEBI" id="CHEBI:15377"/>
        <dbReference type="ChEBI" id="CHEBI:15378"/>
        <dbReference type="ChEBI" id="CHEBI:59874"/>
        <dbReference type="ChEBI" id="CHEBI:78442"/>
        <dbReference type="ChEBI" id="CHEBI:138191"/>
        <dbReference type="EC" id="3.1.1.29"/>
    </reaction>
</comment>
<comment type="subcellular location">
    <subcellularLocation>
        <location evidence="4">Cytoplasm</location>
    </subcellularLocation>
</comment>
<dbReference type="Pfam" id="PF01195">
    <property type="entry name" value="Pept_tRNA_hydro"/>
    <property type="match status" value="1"/>
</dbReference>
<comment type="similarity">
    <text evidence="4">Belongs to the PTH family.</text>
</comment>
<comment type="function">
    <text evidence="4">Catalyzes the release of premature peptidyl moieties from peptidyl-tRNA molecules trapped in stalled 50S ribosomal subunits, and thus maintains levels of free tRNAs and 50S ribosomes.</text>
</comment>
<dbReference type="GO" id="GO:0006515">
    <property type="term" value="P:protein quality control for misfolded or incompletely synthesized proteins"/>
    <property type="evidence" value="ECO:0007669"/>
    <property type="project" value="UniProtKB-UniRule"/>
</dbReference>
<evidence type="ECO:0000313" key="6">
    <source>
        <dbReference type="Proteomes" id="UP000177349"/>
    </source>
</evidence>
<feature type="binding site" evidence="4">
    <location>
        <position position="64"/>
    </location>
    <ligand>
        <name>tRNA</name>
        <dbReference type="ChEBI" id="CHEBI:17843"/>
    </ligand>
</feature>
<dbReference type="EMBL" id="MHKN01000002">
    <property type="protein sequence ID" value="OGY93043.1"/>
    <property type="molecule type" value="Genomic_DNA"/>
</dbReference>
<evidence type="ECO:0000256" key="3">
    <source>
        <dbReference type="ARBA" id="ARBA00022884"/>
    </source>
</evidence>
<name>A0A1G2BV92_9BACT</name>
<protein>
    <recommendedName>
        <fullName evidence="4">Peptidyl-tRNA hydrolase</fullName>
        <shortName evidence="4">Pth</shortName>
        <ecNumber evidence="4">3.1.1.29</ecNumber>
    </recommendedName>
</protein>
<keyword evidence="3 4" id="KW-0694">RNA-binding</keyword>
<dbReference type="InterPro" id="IPR036416">
    <property type="entry name" value="Pept_tRNA_hydro_sf"/>
</dbReference>
<feature type="site" description="Discriminates between blocked and unblocked aminoacyl-tRNA" evidence="4">
    <location>
        <position position="9"/>
    </location>
</feature>
<keyword evidence="1 4" id="KW-0820">tRNA-binding</keyword>
<feature type="active site" description="Proton acceptor" evidence="4">
    <location>
        <position position="19"/>
    </location>
</feature>
<feature type="binding site" evidence="4">
    <location>
        <position position="14"/>
    </location>
    <ligand>
        <name>tRNA</name>
        <dbReference type="ChEBI" id="CHEBI:17843"/>
    </ligand>
</feature>
<dbReference type="PANTHER" id="PTHR17224:SF1">
    <property type="entry name" value="PEPTIDYL-TRNA HYDROLASE"/>
    <property type="match status" value="1"/>
</dbReference>
<evidence type="ECO:0000256" key="2">
    <source>
        <dbReference type="ARBA" id="ARBA00022801"/>
    </source>
</evidence>
<feature type="binding site" evidence="4">
    <location>
        <position position="112"/>
    </location>
    <ligand>
        <name>tRNA</name>
        <dbReference type="ChEBI" id="CHEBI:17843"/>
    </ligand>
</feature>